<dbReference type="STRING" id="696281.Desru_0456"/>
<gene>
    <name evidence="13" type="ordered locus">Desru_0456</name>
</gene>
<feature type="transmembrane region" description="Helical" evidence="10">
    <location>
        <begin position="6"/>
        <end position="25"/>
    </location>
</feature>
<evidence type="ECO:0000259" key="12">
    <source>
        <dbReference type="Pfam" id="PF06750"/>
    </source>
</evidence>
<comment type="similarity">
    <text evidence="2 8">Belongs to the peptidase A24 family.</text>
</comment>
<dbReference type="GO" id="GO:0008168">
    <property type="term" value="F:methyltransferase activity"/>
    <property type="evidence" value="ECO:0007669"/>
    <property type="project" value="UniProtKB-KW"/>
</dbReference>
<feature type="transmembrane region" description="Helical" evidence="10">
    <location>
        <begin position="222"/>
        <end position="241"/>
    </location>
</feature>
<keyword evidence="9" id="KW-0489">Methyltransferase</keyword>
<name>F6DRI8_DESRL</name>
<dbReference type="InterPro" id="IPR050882">
    <property type="entry name" value="Prepilin_peptidase/N-MTase"/>
</dbReference>
<keyword evidence="9 13" id="KW-0378">Hydrolase</keyword>
<evidence type="ECO:0000313" key="13">
    <source>
        <dbReference type="EMBL" id="AEG58742.1"/>
    </source>
</evidence>
<evidence type="ECO:0000256" key="2">
    <source>
        <dbReference type="ARBA" id="ARBA00005801"/>
    </source>
</evidence>
<evidence type="ECO:0000259" key="11">
    <source>
        <dbReference type="Pfam" id="PF01478"/>
    </source>
</evidence>
<comment type="function">
    <text evidence="9">Plays an essential role in type IV pili and type II pseudopili formation by proteolytically removing the leader sequence from substrate proteins and subsequently monomethylating the alpha-amino group of the newly exposed N-terminal phenylalanine.</text>
</comment>
<reference evidence="13 14" key="2">
    <citation type="journal article" date="2012" name="Stand. Genomic Sci.">
        <title>Complete genome sequence of the sulfate-reducing firmicute Desulfotomaculum ruminis type strain (DL(T)).</title>
        <authorList>
            <person name="Spring S."/>
            <person name="Visser M."/>
            <person name="Lu M."/>
            <person name="Copeland A."/>
            <person name="Lapidus A."/>
            <person name="Lucas S."/>
            <person name="Cheng J.F."/>
            <person name="Han C."/>
            <person name="Tapia R."/>
            <person name="Goodwin L.A."/>
            <person name="Pitluck S."/>
            <person name="Ivanova N."/>
            <person name="Land M."/>
            <person name="Hauser L."/>
            <person name="Larimer F."/>
            <person name="Rohde M."/>
            <person name="Goker M."/>
            <person name="Detter J.C."/>
            <person name="Kyrpides N.C."/>
            <person name="Woyke T."/>
            <person name="Schaap P.J."/>
            <person name="Plugge C.M."/>
            <person name="Muyzer G."/>
            <person name="Kuever J."/>
            <person name="Pereira I.A."/>
            <person name="Parshina S.N."/>
            <person name="Bernier-Latmani R."/>
            <person name="Stams A.J."/>
            <person name="Klenk H.P."/>
        </authorList>
    </citation>
    <scope>NUCLEOTIDE SEQUENCE [LARGE SCALE GENOMIC DNA]</scope>
    <source>
        <strain evidence="14">ATCC 23193 / DSM 2154 / NCIB 8452 / DL</strain>
    </source>
</reference>
<dbReference type="PANTHER" id="PTHR30487:SF0">
    <property type="entry name" value="PREPILIN LEADER PEPTIDASE_N-METHYLTRANSFERASE-RELATED"/>
    <property type="match status" value="1"/>
</dbReference>
<keyword evidence="3" id="KW-1003">Cell membrane</keyword>
<dbReference type="Proteomes" id="UP000009234">
    <property type="component" value="Chromosome"/>
</dbReference>
<evidence type="ECO:0000256" key="8">
    <source>
        <dbReference type="RuleBase" id="RU003793"/>
    </source>
</evidence>
<reference evidence="14" key="1">
    <citation type="submission" date="2011-05" db="EMBL/GenBank/DDBJ databases">
        <title>Complete sequence of Desulfotomaculum ruminis DSM 2154.</title>
        <authorList>
            <person name="Lucas S."/>
            <person name="Copeland A."/>
            <person name="Lapidus A."/>
            <person name="Cheng J.-F."/>
            <person name="Goodwin L."/>
            <person name="Pitluck S."/>
            <person name="Lu M."/>
            <person name="Detter J.C."/>
            <person name="Han C."/>
            <person name="Tapia R."/>
            <person name="Land M."/>
            <person name="Hauser L."/>
            <person name="Kyrpides N."/>
            <person name="Ivanova N."/>
            <person name="Mikhailova N."/>
            <person name="Pagani I."/>
            <person name="Stams A.J.M."/>
            <person name="Plugge C.M."/>
            <person name="Muyzer G."/>
            <person name="Kuever J."/>
            <person name="Parshina S.N."/>
            <person name="Ivanova A.E."/>
            <person name="Nazina T.N."/>
            <person name="Brambilla E."/>
            <person name="Spring S."/>
            <person name="Klenk H.-P."/>
            <person name="Woyke T."/>
        </authorList>
    </citation>
    <scope>NUCLEOTIDE SEQUENCE [LARGE SCALE GENOMIC DNA]</scope>
    <source>
        <strain evidence="14">ATCC 23193 / DSM 2154 / NCIB 8452 / DL</strain>
    </source>
</reference>
<dbReference type="InterPro" id="IPR014032">
    <property type="entry name" value="Peptidase_A24A_bac"/>
</dbReference>
<dbReference type="EC" id="3.4.23.43" evidence="9"/>
<accession>F6DRI8</accession>
<evidence type="ECO:0000256" key="9">
    <source>
        <dbReference type="RuleBase" id="RU003794"/>
    </source>
</evidence>
<dbReference type="InterPro" id="IPR010627">
    <property type="entry name" value="Prepilin_pept_A24_N"/>
</dbReference>
<dbReference type="eggNOG" id="COG1989">
    <property type="taxonomic scope" value="Bacteria"/>
</dbReference>
<dbReference type="RefSeq" id="WP_013840517.1">
    <property type="nucleotide sequence ID" value="NC_015589.1"/>
</dbReference>
<feature type="transmembrane region" description="Helical" evidence="10">
    <location>
        <begin position="148"/>
        <end position="169"/>
    </location>
</feature>
<keyword evidence="9" id="KW-0511">Multifunctional enzyme</keyword>
<keyword evidence="9" id="KW-0645">Protease</keyword>
<comment type="catalytic activity">
    <reaction evidence="9">
        <text>Typically cleaves a -Gly-|-Phe- bond to release an N-terminal, basic peptide of 5-8 residues from type IV prepilin, and then N-methylates the new N-terminal amino group, the methyl donor being S-adenosyl-L-methionine.</text>
        <dbReference type="EC" id="3.4.23.43"/>
    </reaction>
</comment>
<evidence type="ECO:0000256" key="7">
    <source>
        <dbReference type="ARBA" id="ARBA00023136"/>
    </source>
</evidence>
<dbReference type="GO" id="GO:0006465">
    <property type="term" value="P:signal peptide processing"/>
    <property type="evidence" value="ECO:0007669"/>
    <property type="project" value="TreeGrafter"/>
</dbReference>
<feature type="transmembrane region" description="Helical" evidence="10">
    <location>
        <begin position="72"/>
        <end position="90"/>
    </location>
</feature>
<sequence length="250" mass="27505">MSFVIISFIFGSIIGSFLNVLIYRLPHKMSVAYPSSHCPLCKHRLRLPDLFPLLSYIVFRGRCRHCGGRISLRYPAVELLCALGFLLLAYRLGPGWHFMAMALLYSGLLACSFIDLDYKIIPDKILLFLSLAGLPLILVQHHTGAVRYIAGALLGGLLLLLPALVSRGGMGGGDIKLAGVIGLYLGWQKILLVLFSASVLAALSGAAWVLVKKKSFRESMPFGPFLAAGAMAAILWGDTLIKWYMDMYWQ</sequence>
<evidence type="ECO:0000256" key="1">
    <source>
        <dbReference type="ARBA" id="ARBA00004429"/>
    </source>
</evidence>
<keyword evidence="7 10" id="KW-0472">Membrane</keyword>
<dbReference type="OrthoDB" id="9789291at2"/>
<dbReference type="Pfam" id="PF06750">
    <property type="entry name" value="A24_N_bact"/>
    <property type="match status" value="1"/>
</dbReference>
<keyword evidence="5 9" id="KW-0812">Transmembrane</keyword>
<protein>
    <recommendedName>
        <fullName evidence="9">Prepilin leader peptidase/N-methyltransferase</fullName>
        <ecNumber evidence="9">2.1.1.-</ecNumber>
        <ecNumber evidence="9">3.4.23.43</ecNumber>
    </recommendedName>
</protein>
<comment type="subcellular location">
    <subcellularLocation>
        <location evidence="1">Cell inner membrane</location>
        <topology evidence="1">Multi-pass membrane protein</topology>
    </subcellularLocation>
    <subcellularLocation>
        <location evidence="9">Cell membrane</location>
        <topology evidence="9">Multi-pass membrane protein</topology>
    </subcellularLocation>
</comment>
<dbReference type="Gene3D" id="1.20.120.1220">
    <property type="match status" value="1"/>
</dbReference>
<proteinExistence type="inferred from homology"/>
<evidence type="ECO:0000256" key="3">
    <source>
        <dbReference type="ARBA" id="ARBA00022475"/>
    </source>
</evidence>
<keyword evidence="6 10" id="KW-1133">Transmembrane helix</keyword>
<evidence type="ECO:0000313" key="14">
    <source>
        <dbReference type="Proteomes" id="UP000009234"/>
    </source>
</evidence>
<keyword evidence="4" id="KW-0997">Cell inner membrane</keyword>
<dbReference type="AlphaFoldDB" id="F6DRI8"/>
<evidence type="ECO:0000256" key="6">
    <source>
        <dbReference type="ARBA" id="ARBA00022989"/>
    </source>
</evidence>
<dbReference type="EMBL" id="CP002780">
    <property type="protein sequence ID" value="AEG58742.1"/>
    <property type="molecule type" value="Genomic_DNA"/>
</dbReference>
<dbReference type="EC" id="2.1.1.-" evidence="9"/>
<dbReference type="Pfam" id="PF01478">
    <property type="entry name" value="Peptidase_A24"/>
    <property type="match status" value="1"/>
</dbReference>
<dbReference type="HOGENOM" id="CLU_057101_0_1_9"/>
<evidence type="ECO:0000256" key="10">
    <source>
        <dbReference type="SAM" id="Phobius"/>
    </source>
</evidence>
<dbReference type="PANTHER" id="PTHR30487">
    <property type="entry name" value="TYPE 4 PREPILIN-LIKE PROTEINS LEADER PEPTIDE-PROCESSING ENZYME"/>
    <property type="match status" value="1"/>
</dbReference>
<evidence type="ECO:0000256" key="4">
    <source>
        <dbReference type="ARBA" id="ARBA00022519"/>
    </source>
</evidence>
<dbReference type="InterPro" id="IPR000045">
    <property type="entry name" value="Prepilin_IV_endopep_pep"/>
</dbReference>
<feature type="domain" description="Prepilin peptidase A24 N-terminal" evidence="12">
    <location>
        <begin position="9"/>
        <end position="91"/>
    </location>
</feature>
<keyword evidence="14" id="KW-1185">Reference proteome</keyword>
<dbReference type="GO" id="GO:0032259">
    <property type="term" value="P:methylation"/>
    <property type="evidence" value="ECO:0007669"/>
    <property type="project" value="UniProtKB-KW"/>
</dbReference>
<feature type="transmembrane region" description="Helical" evidence="10">
    <location>
        <begin position="125"/>
        <end position="142"/>
    </location>
</feature>
<dbReference type="GO" id="GO:0005886">
    <property type="term" value="C:plasma membrane"/>
    <property type="evidence" value="ECO:0007669"/>
    <property type="project" value="UniProtKB-SubCell"/>
</dbReference>
<dbReference type="KEGG" id="dru:Desru_0456"/>
<dbReference type="PRINTS" id="PR00864">
    <property type="entry name" value="PREPILNPTASE"/>
</dbReference>
<feature type="transmembrane region" description="Helical" evidence="10">
    <location>
        <begin position="190"/>
        <end position="210"/>
    </location>
</feature>
<dbReference type="GO" id="GO:0004190">
    <property type="term" value="F:aspartic-type endopeptidase activity"/>
    <property type="evidence" value="ECO:0007669"/>
    <property type="project" value="UniProtKB-EC"/>
</dbReference>
<keyword evidence="9" id="KW-0808">Transferase</keyword>
<organism evidence="13 14">
    <name type="scientific">Desulforamulus ruminis (strain ATCC 23193 / DSM 2154 / NCIMB 8452 / DL)</name>
    <name type="common">Desulfotomaculum ruminis</name>
    <dbReference type="NCBI Taxonomy" id="696281"/>
    <lineage>
        <taxon>Bacteria</taxon>
        <taxon>Bacillati</taxon>
        <taxon>Bacillota</taxon>
        <taxon>Clostridia</taxon>
        <taxon>Eubacteriales</taxon>
        <taxon>Peptococcaceae</taxon>
        <taxon>Desulforamulus</taxon>
    </lineage>
</organism>
<feature type="domain" description="Prepilin type IV endopeptidase peptidase" evidence="11">
    <location>
        <begin position="103"/>
        <end position="203"/>
    </location>
</feature>
<feature type="transmembrane region" description="Helical" evidence="10">
    <location>
        <begin position="96"/>
        <end position="118"/>
    </location>
</feature>
<dbReference type="MEROPS" id="A24.019"/>
<evidence type="ECO:0000256" key="5">
    <source>
        <dbReference type="ARBA" id="ARBA00022692"/>
    </source>
</evidence>